<proteinExistence type="predicted"/>
<dbReference type="RefSeq" id="XP_018030555.1">
    <property type="nucleotide sequence ID" value="XM_018185918.1"/>
</dbReference>
<feature type="compositionally biased region" description="Basic and acidic residues" evidence="1">
    <location>
        <begin position="56"/>
        <end position="67"/>
    </location>
</feature>
<organism evidence="2 3">
    <name type="scientific">Paraphaeosphaeria sporulosa</name>
    <dbReference type="NCBI Taxonomy" id="1460663"/>
    <lineage>
        <taxon>Eukaryota</taxon>
        <taxon>Fungi</taxon>
        <taxon>Dikarya</taxon>
        <taxon>Ascomycota</taxon>
        <taxon>Pezizomycotina</taxon>
        <taxon>Dothideomycetes</taxon>
        <taxon>Pleosporomycetidae</taxon>
        <taxon>Pleosporales</taxon>
        <taxon>Massarineae</taxon>
        <taxon>Didymosphaeriaceae</taxon>
        <taxon>Paraphaeosphaeria</taxon>
    </lineage>
</organism>
<dbReference type="GeneID" id="28769404"/>
<name>A0A177C0Q0_9PLEO</name>
<dbReference type="EMBL" id="KV441560">
    <property type="protein sequence ID" value="OAG00190.1"/>
    <property type="molecule type" value="Genomic_DNA"/>
</dbReference>
<gene>
    <name evidence="2" type="ORF">CC84DRAFT_363118</name>
</gene>
<dbReference type="Proteomes" id="UP000077069">
    <property type="component" value="Unassembled WGS sequence"/>
</dbReference>
<accession>A0A177C0Q0</accession>
<keyword evidence="3" id="KW-1185">Reference proteome</keyword>
<dbReference type="InParanoid" id="A0A177C0Q0"/>
<evidence type="ECO:0000313" key="2">
    <source>
        <dbReference type="EMBL" id="OAG00190.1"/>
    </source>
</evidence>
<feature type="region of interest" description="Disordered" evidence="1">
    <location>
        <begin position="53"/>
        <end position="81"/>
    </location>
</feature>
<protein>
    <submittedName>
        <fullName evidence="2">Uncharacterized protein</fullName>
    </submittedName>
</protein>
<reference evidence="2 3" key="1">
    <citation type="submission" date="2016-05" db="EMBL/GenBank/DDBJ databases">
        <title>Comparative analysis of secretome profiles of manganese(II)-oxidizing ascomycete fungi.</title>
        <authorList>
            <consortium name="DOE Joint Genome Institute"/>
            <person name="Zeiner C.A."/>
            <person name="Purvine S.O."/>
            <person name="Zink E.M."/>
            <person name="Wu S."/>
            <person name="Pasa-Tolic L."/>
            <person name="Chaput D.L."/>
            <person name="Haridas S."/>
            <person name="Grigoriev I.V."/>
            <person name="Santelli C.M."/>
            <person name="Hansel C.M."/>
        </authorList>
    </citation>
    <scope>NUCLEOTIDE SEQUENCE [LARGE SCALE GENOMIC DNA]</scope>
    <source>
        <strain evidence="2 3">AP3s5-JAC2a</strain>
    </source>
</reference>
<evidence type="ECO:0000313" key="3">
    <source>
        <dbReference type="Proteomes" id="UP000077069"/>
    </source>
</evidence>
<dbReference type="AlphaFoldDB" id="A0A177C0Q0"/>
<feature type="compositionally biased region" description="Basic residues" evidence="1">
    <location>
        <begin position="72"/>
        <end position="81"/>
    </location>
</feature>
<sequence length="81" mass="9465">MTFRRIPANFMTYNTLVPRCVKDWKDTLFIGFLGSIGKGVFVAARSKVLANTPRNRRSDLCRTRESPVKPPPMRKRTWRPR</sequence>
<evidence type="ECO:0000256" key="1">
    <source>
        <dbReference type="SAM" id="MobiDB-lite"/>
    </source>
</evidence>